<feature type="compositionally biased region" description="Polar residues" evidence="1">
    <location>
        <begin position="179"/>
        <end position="188"/>
    </location>
</feature>
<keyword evidence="3" id="KW-1185">Reference proteome</keyword>
<feature type="region of interest" description="Disordered" evidence="1">
    <location>
        <begin position="142"/>
        <end position="230"/>
    </location>
</feature>
<protein>
    <submittedName>
        <fullName evidence="2">Transcription factor iiib 90 kDa subunit</fullName>
    </submittedName>
</protein>
<dbReference type="PANTHER" id="PTHR33244:SF3">
    <property type="entry name" value="PEPTIDASE A2 DOMAIN-CONTAINING PROTEIN"/>
    <property type="match status" value="1"/>
</dbReference>
<comment type="caution">
    <text evidence="2">The sequence shown here is derived from an EMBL/GenBank/DDBJ whole genome shotgun (WGS) entry which is preliminary data.</text>
</comment>
<name>A0AAV4DMV3_9GAST</name>
<organism evidence="2 3">
    <name type="scientific">Plakobranchus ocellatus</name>
    <dbReference type="NCBI Taxonomy" id="259542"/>
    <lineage>
        <taxon>Eukaryota</taxon>
        <taxon>Metazoa</taxon>
        <taxon>Spiralia</taxon>
        <taxon>Lophotrochozoa</taxon>
        <taxon>Mollusca</taxon>
        <taxon>Gastropoda</taxon>
        <taxon>Heterobranchia</taxon>
        <taxon>Euthyneura</taxon>
        <taxon>Panpulmonata</taxon>
        <taxon>Sacoglossa</taxon>
        <taxon>Placobranchoidea</taxon>
        <taxon>Plakobranchidae</taxon>
        <taxon>Plakobranchus</taxon>
    </lineage>
</organism>
<dbReference type="AlphaFoldDB" id="A0AAV4DMV3"/>
<evidence type="ECO:0000256" key="1">
    <source>
        <dbReference type="SAM" id="MobiDB-lite"/>
    </source>
</evidence>
<dbReference type="Proteomes" id="UP000735302">
    <property type="component" value="Unassembled WGS sequence"/>
</dbReference>
<evidence type="ECO:0000313" key="2">
    <source>
        <dbReference type="EMBL" id="GFO45360.1"/>
    </source>
</evidence>
<dbReference type="PANTHER" id="PTHR33244">
    <property type="entry name" value="INTEGRASE CATALYTIC DOMAIN-CONTAINING PROTEIN-RELATED"/>
    <property type="match status" value="1"/>
</dbReference>
<sequence length="230" mass="25870">MCIFGRPTRDFIPIHPGKYLPHKTWQETLSNREEALRKRHMRDAERLSAHTHVLPPLAVGDCVRIQNQTGPHPTKWDKTGILIEVRQFDQYVIRVDGSGRVTLRNRKFLRLYHPVIARSPVATLPSPAAIVTQTTRRVLTTSKAPAPASCPEPVNTPEQEQPRTPPSDSFIRDPVVDSEPTNIPNTPATVADKSPLRKSTRLPNALRALQPHNKPGLKESPPPESHLRHK</sequence>
<evidence type="ECO:0000313" key="3">
    <source>
        <dbReference type="Proteomes" id="UP000735302"/>
    </source>
</evidence>
<reference evidence="2 3" key="1">
    <citation type="journal article" date="2021" name="Elife">
        <title>Chloroplast acquisition without the gene transfer in kleptoplastic sea slugs, Plakobranchus ocellatus.</title>
        <authorList>
            <person name="Maeda T."/>
            <person name="Takahashi S."/>
            <person name="Yoshida T."/>
            <person name="Shimamura S."/>
            <person name="Takaki Y."/>
            <person name="Nagai Y."/>
            <person name="Toyoda A."/>
            <person name="Suzuki Y."/>
            <person name="Arimoto A."/>
            <person name="Ishii H."/>
            <person name="Satoh N."/>
            <person name="Nishiyama T."/>
            <person name="Hasebe M."/>
            <person name="Maruyama T."/>
            <person name="Minagawa J."/>
            <person name="Obokata J."/>
            <person name="Shigenobu S."/>
        </authorList>
    </citation>
    <scope>NUCLEOTIDE SEQUENCE [LARGE SCALE GENOMIC DNA]</scope>
</reference>
<dbReference type="EMBL" id="BLXT01008059">
    <property type="protein sequence ID" value="GFO45360.1"/>
    <property type="molecule type" value="Genomic_DNA"/>
</dbReference>
<accession>A0AAV4DMV3</accession>
<proteinExistence type="predicted"/>
<gene>
    <name evidence="2" type="ORF">PoB_007186500</name>
</gene>